<keyword evidence="2" id="KW-0902">Two-component regulatory system</keyword>
<accession>A0A0F9MV15</accession>
<evidence type="ECO:0000259" key="3">
    <source>
        <dbReference type="PROSITE" id="PS50110"/>
    </source>
</evidence>
<reference evidence="4" key="1">
    <citation type="journal article" date="2015" name="Nature">
        <title>Complex archaea that bridge the gap between prokaryotes and eukaryotes.</title>
        <authorList>
            <person name="Spang A."/>
            <person name="Saw J.H."/>
            <person name="Jorgensen S.L."/>
            <person name="Zaremba-Niedzwiedzka K."/>
            <person name="Martijn J."/>
            <person name="Lind A.E."/>
            <person name="van Eijk R."/>
            <person name="Schleper C."/>
            <person name="Guy L."/>
            <person name="Ettema T.J."/>
        </authorList>
    </citation>
    <scope>NUCLEOTIDE SEQUENCE</scope>
</reference>
<protein>
    <recommendedName>
        <fullName evidence="3">Response regulatory domain-containing protein</fullName>
    </recommendedName>
</protein>
<name>A0A0F9MV15_9ZZZZ</name>
<dbReference type="InterPro" id="IPR001789">
    <property type="entry name" value="Sig_transdc_resp-reg_receiver"/>
</dbReference>
<dbReference type="AlphaFoldDB" id="A0A0F9MV15"/>
<sequence>MDKNRISVYITDKIKNEWIRFAKGNNYSTLSKFMREAIEFYIKYKSKSNINDKIVDIDLLSNLSHELKEPLTSLKAYLQLIVEEHSSSLGDDVKKMVRIAFEQCLILEKKIVENLESFEMRKGGEIIDNNLEYDILIIEDNVETVRFLTVYFTKKGYSSRGVYRGRNGLEELKNHQPKLIILDIILPDISGYEVYKIIKTINTLKDVPIFFLTALPKSEVEIETQTLKPTGTIFKPFSLTDFEAIYEYLK</sequence>
<gene>
    <name evidence="4" type="ORF">LCGC14_1109690</name>
</gene>
<dbReference type="InterPro" id="IPR003661">
    <property type="entry name" value="HisK_dim/P_dom"/>
</dbReference>
<evidence type="ECO:0000256" key="2">
    <source>
        <dbReference type="ARBA" id="ARBA00023012"/>
    </source>
</evidence>
<evidence type="ECO:0000256" key="1">
    <source>
        <dbReference type="ARBA" id="ARBA00022553"/>
    </source>
</evidence>
<dbReference type="Pfam" id="PF00072">
    <property type="entry name" value="Response_reg"/>
    <property type="match status" value="1"/>
</dbReference>
<dbReference type="InterPro" id="IPR011006">
    <property type="entry name" value="CheY-like_superfamily"/>
</dbReference>
<feature type="domain" description="Response regulatory" evidence="3">
    <location>
        <begin position="134"/>
        <end position="250"/>
    </location>
</feature>
<organism evidence="4">
    <name type="scientific">marine sediment metagenome</name>
    <dbReference type="NCBI Taxonomy" id="412755"/>
    <lineage>
        <taxon>unclassified sequences</taxon>
        <taxon>metagenomes</taxon>
        <taxon>ecological metagenomes</taxon>
    </lineage>
</organism>
<dbReference type="PROSITE" id="PS50110">
    <property type="entry name" value="RESPONSE_REGULATORY"/>
    <property type="match status" value="1"/>
</dbReference>
<dbReference type="InterPro" id="IPR036097">
    <property type="entry name" value="HisK_dim/P_sf"/>
</dbReference>
<dbReference type="SUPFAM" id="SSF52172">
    <property type="entry name" value="CheY-like"/>
    <property type="match status" value="1"/>
</dbReference>
<dbReference type="SMART" id="SM00448">
    <property type="entry name" value="REC"/>
    <property type="match status" value="1"/>
</dbReference>
<evidence type="ECO:0000313" key="4">
    <source>
        <dbReference type="EMBL" id="KKN03237.1"/>
    </source>
</evidence>
<dbReference type="SMART" id="SM00388">
    <property type="entry name" value="HisKA"/>
    <property type="match status" value="1"/>
</dbReference>
<dbReference type="Pfam" id="PF00512">
    <property type="entry name" value="HisKA"/>
    <property type="match status" value="1"/>
</dbReference>
<dbReference type="InterPro" id="IPR050595">
    <property type="entry name" value="Bact_response_regulator"/>
</dbReference>
<dbReference type="GO" id="GO:0000155">
    <property type="term" value="F:phosphorelay sensor kinase activity"/>
    <property type="evidence" value="ECO:0007669"/>
    <property type="project" value="InterPro"/>
</dbReference>
<dbReference type="PANTHER" id="PTHR44591:SF14">
    <property type="entry name" value="PROTEIN PILG"/>
    <property type="match status" value="1"/>
</dbReference>
<dbReference type="Gene3D" id="1.10.287.130">
    <property type="match status" value="1"/>
</dbReference>
<dbReference type="SUPFAM" id="SSF47384">
    <property type="entry name" value="Homodimeric domain of signal transducing histidine kinase"/>
    <property type="match status" value="1"/>
</dbReference>
<dbReference type="EMBL" id="LAZR01005056">
    <property type="protein sequence ID" value="KKN03237.1"/>
    <property type="molecule type" value="Genomic_DNA"/>
</dbReference>
<dbReference type="Gene3D" id="3.40.50.2300">
    <property type="match status" value="1"/>
</dbReference>
<dbReference type="CDD" id="cd00082">
    <property type="entry name" value="HisKA"/>
    <property type="match status" value="1"/>
</dbReference>
<comment type="caution">
    <text evidence="4">The sequence shown here is derived from an EMBL/GenBank/DDBJ whole genome shotgun (WGS) entry which is preliminary data.</text>
</comment>
<keyword evidence="1" id="KW-0597">Phosphoprotein</keyword>
<dbReference type="PANTHER" id="PTHR44591">
    <property type="entry name" value="STRESS RESPONSE REGULATOR PROTEIN 1"/>
    <property type="match status" value="1"/>
</dbReference>
<proteinExistence type="predicted"/>